<evidence type="ECO:0000313" key="2">
    <source>
        <dbReference type="EMBL" id="CAH2229145.1"/>
    </source>
</evidence>
<proteinExistence type="predicted"/>
<comment type="caution">
    <text evidence="2">The sequence shown here is derived from an EMBL/GenBank/DDBJ whole genome shotgun (WGS) entry which is preliminary data.</text>
</comment>
<reference evidence="2" key="1">
    <citation type="submission" date="2022-03" db="EMBL/GenBank/DDBJ databases">
        <authorList>
            <person name="Lindestad O."/>
        </authorList>
    </citation>
    <scope>NUCLEOTIDE SEQUENCE</scope>
</reference>
<dbReference type="EMBL" id="CAKXAJ010024689">
    <property type="protein sequence ID" value="CAH2229145.1"/>
    <property type="molecule type" value="Genomic_DNA"/>
</dbReference>
<evidence type="ECO:0000256" key="1">
    <source>
        <dbReference type="SAM" id="SignalP"/>
    </source>
</evidence>
<dbReference type="AlphaFoldDB" id="A0A8S4R528"/>
<accession>A0A8S4R528</accession>
<keyword evidence="3" id="KW-1185">Reference proteome</keyword>
<name>A0A8S4R528_9NEOP</name>
<feature type="chain" id="PRO_5035904817" evidence="1">
    <location>
        <begin position="28"/>
        <end position="80"/>
    </location>
</feature>
<dbReference type="Proteomes" id="UP000838756">
    <property type="component" value="Unassembled WGS sequence"/>
</dbReference>
<keyword evidence="1" id="KW-0732">Signal</keyword>
<evidence type="ECO:0000313" key="3">
    <source>
        <dbReference type="Proteomes" id="UP000838756"/>
    </source>
</evidence>
<protein>
    <submittedName>
        <fullName evidence="2">Jg20758 protein</fullName>
    </submittedName>
</protein>
<sequence length="80" mass="9200">MLGTKIACIFAVTLLVLFITAENEVNAAPEPCGDMMSYYPYKKPAKSIKPKEDKEKMEKDKKKEFMKKLEKMFGKFLGMK</sequence>
<feature type="signal peptide" evidence="1">
    <location>
        <begin position="1"/>
        <end position="27"/>
    </location>
</feature>
<organism evidence="2 3">
    <name type="scientific">Pararge aegeria aegeria</name>
    <dbReference type="NCBI Taxonomy" id="348720"/>
    <lineage>
        <taxon>Eukaryota</taxon>
        <taxon>Metazoa</taxon>
        <taxon>Ecdysozoa</taxon>
        <taxon>Arthropoda</taxon>
        <taxon>Hexapoda</taxon>
        <taxon>Insecta</taxon>
        <taxon>Pterygota</taxon>
        <taxon>Neoptera</taxon>
        <taxon>Endopterygota</taxon>
        <taxon>Lepidoptera</taxon>
        <taxon>Glossata</taxon>
        <taxon>Ditrysia</taxon>
        <taxon>Papilionoidea</taxon>
        <taxon>Nymphalidae</taxon>
        <taxon>Satyrinae</taxon>
        <taxon>Satyrini</taxon>
        <taxon>Parargina</taxon>
        <taxon>Pararge</taxon>
    </lineage>
</organism>
<dbReference type="OrthoDB" id="6931472at2759"/>
<gene>
    <name evidence="2" type="primary">jg20758</name>
    <name evidence="2" type="ORF">PAEG_LOCUS8631</name>
</gene>